<evidence type="ECO:0000313" key="3">
    <source>
        <dbReference type="Proteomes" id="UP000762676"/>
    </source>
</evidence>
<proteinExistence type="predicted"/>
<accession>A0AAV4ELX8</accession>
<dbReference type="EMBL" id="BMAT01003740">
    <property type="protein sequence ID" value="GFR61511.1"/>
    <property type="molecule type" value="Genomic_DNA"/>
</dbReference>
<dbReference type="AlphaFoldDB" id="A0AAV4ELX8"/>
<protein>
    <submittedName>
        <fullName evidence="2">Uncharacterized protein</fullName>
    </submittedName>
</protein>
<comment type="caution">
    <text evidence="2">The sequence shown here is derived from an EMBL/GenBank/DDBJ whole genome shotgun (WGS) entry which is preliminary data.</text>
</comment>
<keyword evidence="3" id="KW-1185">Reference proteome</keyword>
<evidence type="ECO:0000256" key="1">
    <source>
        <dbReference type="SAM" id="MobiDB-lite"/>
    </source>
</evidence>
<sequence>MGGTRRLGYGRFAWLSPQQQIAEKLLFRQQTQILNEILSSDKHYLPLYKRRTWSTPADSKRFHRDRADSKDPTFLALTLPSPRRTSCYDMAPVQDIKANQNSSYKSSSFDEDNAATRLRNSRSHGHRLHCEVLGKEACHKCLQVLDQAALANSCPICLSSTKVHDKVPFYVTEFMSRDTLIEQRNRTSKCSAATNRHSPVQIFNRVRHGGVKVTNFNARQGKQPLALKFFEERKQSGLPSQLTQRKDSQDSLNQSEDLSPKNYELKVQVTFGNGTKLNCT</sequence>
<dbReference type="Proteomes" id="UP000762676">
    <property type="component" value="Unassembled WGS sequence"/>
</dbReference>
<feature type="region of interest" description="Disordered" evidence="1">
    <location>
        <begin position="101"/>
        <end position="121"/>
    </location>
</feature>
<gene>
    <name evidence="2" type="ORF">ElyMa_001849800</name>
</gene>
<name>A0AAV4ELX8_9GAST</name>
<reference evidence="2 3" key="1">
    <citation type="journal article" date="2021" name="Elife">
        <title>Chloroplast acquisition without the gene transfer in kleptoplastic sea slugs, Plakobranchus ocellatus.</title>
        <authorList>
            <person name="Maeda T."/>
            <person name="Takahashi S."/>
            <person name="Yoshida T."/>
            <person name="Shimamura S."/>
            <person name="Takaki Y."/>
            <person name="Nagai Y."/>
            <person name="Toyoda A."/>
            <person name="Suzuki Y."/>
            <person name="Arimoto A."/>
            <person name="Ishii H."/>
            <person name="Satoh N."/>
            <person name="Nishiyama T."/>
            <person name="Hasebe M."/>
            <person name="Maruyama T."/>
            <person name="Minagawa J."/>
            <person name="Obokata J."/>
            <person name="Shigenobu S."/>
        </authorList>
    </citation>
    <scope>NUCLEOTIDE SEQUENCE [LARGE SCALE GENOMIC DNA]</scope>
</reference>
<evidence type="ECO:0000313" key="2">
    <source>
        <dbReference type="EMBL" id="GFR61511.1"/>
    </source>
</evidence>
<feature type="region of interest" description="Disordered" evidence="1">
    <location>
        <begin position="236"/>
        <end position="259"/>
    </location>
</feature>
<organism evidence="2 3">
    <name type="scientific">Elysia marginata</name>
    <dbReference type="NCBI Taxonomy" id="1093978"/>
    <lineage>
        <taxon>Eukaryota</taxon>
        <taxon>Metazoa</taxon>
        <taxon>Spiralia</taxon>
        <taxon>Lophotrochozoa</taxon>
        <taxon>Mollusca</taxon>
        <taxon>Gastropoda</taxon>
        <taxon>Heterobranchia</taxon>
        <taxon>Euthyneura</taxon>
        <taxon>Panpulmonata</taxon>
        <taxon>Sacoglossa</taxon>
        <taxon>Placobranchoidea</taxon>
        <taxon>Plakobranchidae</taxon>
        <taxon>Elysia</taxon>
    </lineage>
</organism>